<accession>A0ABU4EMK3</accession>
<evidence type="ECO:0000313" key="4">
    <source>
        <dbReference type="Proteomes" id="UP001185792"/>
    </source>
</evidence>
<feature type="compositionally biased region" description="Polar residues" evidence="1">
    <location>
        <begin position="32"/>
        <end position="45"/>
    </location>
</feature>
<keyword evidence="2" id="KW-0472">Membrane</keyword>
<feature type="compositionally biased region" description="Low complexity" evidence="1">
    <location>
        <begin position="85"/>
        <end position="97"/>
    </location>
</feature>
<dbReference type="EMBL" id="JAWLUM010000001">
    <property type="protein sequence ID" value="MDV7132453.1"/>
    <property type="molecule type" value="Genomic_DNA"/>
</dbReference>
<evidence type="ECO:0000313" key="3">
    <source>
        <dbReference type="EMBL" id="MDV7132453.1"/>
    </source>
</evidence>
<dbReference type="Proteomes" id="UP001185792">
    <property type="component" value="Unassembled WGS sequence"/>
</dbReference>
<dbReference type="RefSeq" id="WP_317711928.1">
    <property type="nucleotide sequence ID" value="NZ_JAWLUM010000001.1"/>
</dbReference>
<evidence type="ECO:0008006" key="5">
    <source>
        <dbReference type="Google" id="ProtNLM"/>
    </source>
</evidence>
<evidence type="ECO:0000256" key="2">
    <source>
        <dbReference type="SAM" id="Phobius"/>
    </source>
</evidence>
<feature type="compositionally biased region" description="Low complexity" evidence="1">
    <location>
        <begin position="46"/>
        <end position="72"/>
    </location>
</feature>
<feature type="region of interest" description="Disordered" evidence="1">
    <location>
        <begin position="1"/>
        <end position="149"/>
    </location>
</feature>
<reference evidence="3 4" key="1">
    <citation type="submission" date="2023-10" db="EMBL/GenBank/DDBJ databases">
        <title>Development of a sustainable strategy for remediation of hydrocarbon-contaminated territories based on the waste exchange concept.</title>
        <authorList>
            <person name="Krivoruchko A."/>
        </authorList>
    </citation>
    <scope>NUCLEOTIDE SEQUENCE [LARGE SCALE GENOMIC DNA]</scope>
    <source>
        <strain evidence="3 4">IEGM 1236</strain>
    </source>
</reference>
<protein>
    <recommendedName>
        <fullName evidence="5">Mce-associated membrane protein</fullName>
    </recommendedName>
</protein>
<name>A0ABU4EMK3_WILMA</name>
<evidence type="ECO:0000256" key="1">
    <source>
        <dbReference type="SAM" id="MobiDB-lite"/>
    </source>
</evidence>
<comment type="caution">
    <text evidence="3">The sequence shown here is derived from an EMBL/GenBank/DDBJ whole genome shotgun (WGS) entry which is preliminary data.</text>
</comment>
<keyword evidence="2" id="KW-1133">Transmembrane helix</keyword>
<sequence>MAGTPRKPIRPAGPRGKIRVAGSSPSARKVNPSENADESGTTDNVTPETAAPETSAPEAIESAESGTAEAGEPTPGATAETSDQASTGEATATAETASTDKTDATDKTVTLGKPAAKSKPKVKGASLKKPATERSSDDKPAQVAEPKTAKAASGFLTWRKVAIVALLAVVFAVFAVVAAIKPGASTQSNMAFINSSETSALKAQAGDRICAVLSIDPTKFDDWADKAKTGLTGEALTEFNEYQSTSRDLAAQSGQGAECKVDLVAVSNMDDSSATVIATVLISTTQQGVAVLSGPGQARTELGMQKVDGQWLINRISDF</sequence>
<keyword evidence="4" id="KW-1185">Reference proteome</keyword>
<keyword evidence="2" id="KW-0812">Transmembrane</keyword>
<feature type="transmembrane region" description="Helical" evidence="2">
    <location>
        <begin position="161"/>
        <end position="180"/>
    </location>
</feature>
<feature type="compositionally biased region" description="Basic and acidic residues" evidence="1">
    <location>
        <begin position="130"/>
        <end position="140"/>
    </location>
</feature>
<organism evidence="3 4">
    <name type="scientific">Williamsia marianensis</name>
    <dbReference type="NCBI Taxonomy" id="85044"/>
    <lineage>
        <taxon>Bacteria</taxon>
        <taxon>Bacillati</taxon>
        <taxon>Actinomycetota</taxon>
        <taxon>Actinomycetes</taxon>
        <taxon>Mycobacteriales</taxon>
        <taxon>Nocardiaceae</taxon>
        <taxon>Williamsia</taxon>
    </lineage>
</organism>
<proteinExistence type="predicted"/>
<gene>
    <name evidence="3" type="ORF">R4198_02005</name>
</gene>